<proteinExistence type="predicted"/>
<accession>M2YJD0</accession>
<organism evidence="2 3">
    <name type="scientific">Pseudocercospora fijiensis (strain CIRAD86)</name>
    <name type="common">Black leaf streak disease fungus</name>
    <name type="synonym">Mycosphaerella fijiensis</name>
    <dbReference type="NCBI Taxonomy" id="383855"/>
    <lineage>
        <taxon>Eukaryota</taxon>
        <taxon>Fungi</taxon>
        <taxon>Dikarya</taxon>
        <taxon>Ascomycota</taxon>
        <taxon>Pezizomycotina</taxon>
        <taxon>Dothideomycetes</taxon>
        <taxon>Dothideomycetidae</taxon>
        <taxon>Mycosphaerellales</taxon>
        <taxon>Mycosphaerellaceae</taxon>
        <taxon>Pseudocercospora</taxon>
    </lineage>
</organism>
<reference evidence="2 3" key="1">
    <citation type="journal article" date="2012" name="PLoS Pathog.">
        <title>Diverse lifestyles and strategies of plant pathogenesis encoded in the genomes of eighteen Dothideomycetes fungi.</title>
        <authorList>
            <person name="Ohm R.A."/>
            <person name="Feau N."/>
            <person name="Henrissat B."/>
            <person name="Schoch C.L."/>
            <person name="Horwitz B.A."/>
            <person name="Barry K.W."/>
            <person name="Condon B.J."/>
            <person name="Copeland A.C."/>
            <person name="Dhillon B."/>
            <person name="Glaser F."/>
            <person name="Hesse C.N."/>
            <person name="Kosti I."/>
            <person name="LaButti K."/>
            <person name="Lindquist E.A."/>
            <person name="Lucas S."/>
            <person name="Salamov A.A."/>
            <person name="Bradshaw R.E."/>
            <person name="Ciuffetti L."/>
            <person name="Hamelin R.C."/>
            <person name="Kema G.H.J."/>
            <person name="Lawrence C."/>
            <person name="Scott J.A."/>
            <person name="Spatafora J.W."/>
            <person name="Turgeon B.G."/>
            <person name="de Wit P.J.G.M."/>
            <person name="Zhong S."/>
            <person name="Goodwin S.B."/>
            <person name="Grigoriev I.V."/>
        </authorList>
    </citation>
    <scope>NUCLEOTIDE SEQUENCE [LARGE SCALE GENOMIC DNA]</scope>
    <source>
        <strain evidence="2 3">CIRAD86</strain>
    </source>
</reference>
<dbReference type="GeneID" id="19334101"/>
<dbReference type="HOGENOM" id="CLU_2027751_0_0_1"/>
<name>M2YJD0_PSEFD</name>
<protein>
    <submittedName>
        <fullName evidence="2">Uncharacterized protein</fullName>
    </submittedName>
</protein>
<feature type="compositionally biased region" description="Polar residues" evidence="1">
    <location>
        <begin position="1"/>
        <end position="10"/>
    </location>
</feature>
<dbReference type="VEuPathDB" id="FungiDB:MYCFIDRAFT_179316"/>
<dbReference type="Proteomes" id="UP000016932">
    <property type="component" value="Unassembled WGS sequence"/>
</dbReference>
<keyword evidence="3" id="KW-1185">Reference proteome</keyword>
<feature type="region of interest" description="Disordered" evidence="1">
    <location>
        <begin position="1"/>
        <end position="23"/>
    </location>
</feature>
<gene>
    <name evidence="2" type="ORF">MYCFIDRAFT_179316</name>
</gene>
<evidence type="ECO:0000313" key="2">
    <source>
        <dbReference type="EMBL" id="EME77835.1"/>
    </source>
</evidence>
<dbReference type="EMBL" id="KB446564">
    <property type="protein sequence ID" value="EME77835.1"/>
    <property type="molecule type" value="Genomic_DNA"/>
</dbReference>
<evidence type="ECO:0000313" key="3">
    <source>
        <dbReference type="Proteomes" id="UP000016932"/>
    </source>
</evidence>
<sequence length="122" mass="13473">MISSPPSSLHPTILDHPSKTFDESQPKQDLVASLLGMEFSWSRLPSPRSKEKKLCRTCTSSRLKFEDHGLGLEDLSLTRRIFVGISGGGVRGLVVAWSVVDAHLLSGQRSSNWKNVRLEGDD</sequence>
<dbReference type="KEGG" id="pfj:MYCFIDRAFT_179316"/>
<dbReference type="AlphaFoldDB" id="M2YJD0"/>
<dbReference type="RefSeq" id="XP_007931596.1">
    <property type="nucleotide sequence ID" value="XM_007933405.1"/>
</dbReference>
<evidence type="ECO:0000256" key="1">
    <source>
        <dbReference type="SAM" id="MobiDB-lite"/>
    </source>
</evidence>